<dbReference type="OrthoDB" id="2015992at2759"/>
<organism evidence="4 5">
    <name type="scientific">Allacma fusca</name>
    <dbReference type="NCBI Taxonomy" id="39272"/>
    <lineage>
        <taxon>Eukaryota</taxon>
        <taxon>Metazoa</taxon>
        <taxon>Ecdysozoa</taxon>
        <taxon>Arthropoda</taxon>
        <taxon>Hexapoda</taxon>
        <taxon>Collembola</taxon>
        <taxon>Symphypleona</taxon>
        <taxon>Sminthuridae</taxon>
        <taxon>Allacma</taxon>
    </lineage>
</organism>
<gene>
    <name evidence="4" type="ORF">AFUS01_LOCUS27659</name>
</gene>
<dbReference type="EMBL" id="CAJVCH010385436">
    <property type="protein sequence ID" value="CAG7817074.1"/>
    <property type="molecule type" value="Genomic_DNA"/>
</dbReference>
<comment type="cofactor">
    <cofactor evidence="3">
        <name>Mg(2+)</name>
        <dbReference type="ChEBI" id="CHEBI:18420"/>
    </cofactor>
</comment>
<evidence type="ECO:0000256" key="3">
    <source>
        <dbReference type="RuleBase" id="RU361279"/>
    </source>
</evidence>
<dbReference type="Proteomes" id="UP000708208">
    <property type="component" value="Unassembled WGS sequence"/>
</dbReference>
<dbReference type="Pfam" id="PF01812">
    <property type="entry name" value="5-FTHF_cyc-lig"/>
    <property type="match status" value="1"/>
</dbReference>
<proteinExistence type="inferred from homology"/>
<dbReference type="GO" id="GO:0005739">
    <property type="term" value="C:mitochondrion"/>
    <property type="evidence" value="ECO:0007669"/>
    <property type="project" value="TreeGrafter"/>
</dbReference>
<dbReference type="GO" id="GO:0030272">
    <property type="term" value="F:5-formyltetrahydrofolate cyclo-ligase activity"/>
    <property type="evidence" value="ECO:0007669"/>
    <property type="project" value="UniProtKB-EC"/>
</dbReference>
<dbReference type="GO" id="GO:0046872">
    <property type="term" value="F:metal ion binding"/>
    <property type="evidence" value="ECO:0007669"/>
    <property type="project" value="UniProtKB-KW"/>
</dbReference>
<comment type="similarity">
    <text evidence="3">Belongs to the 5-formyltetrahydrofolate cyclo-ligase family.</text>
</comment>
<dbReference type="EC" id="6.3.3.2" evidence="2 3"/>
<keyword evidence="3" id="KW-0547">Nucleotide-binding</keyword>
<name>A0A8J2KPQ6_9HEXA</name>
<dbReference type="PIRSF" id="PIRSF006806">
    <property type="entry name" value="FTHF_cligase"/>
    <property type="match status" value="1"/>
</dbReference>
<evidence type="ECO:0000256" key="1">
    <source>
        <dbReference type="ARBA" id="ARBA00036539"/>
    </source>
</evidence>
<dbReference type="GO" id="GO:0035999">
    <property type="term" value="P:tetrahydrofolate interconversion"/>
    <property type="evidence" value="ECO:0007669"/>
    <property type="project" value="TreeGrafter"/>
</dbReference>
<dbReference type="InterPro" id="IPR002698">
    <property type="entry name" value="FTHF_cligase"/>
</dbReference>
<comment type="catalytic activity">
    <reaction evidence="1 3">
        <text>(6S)-5-formyl-5,6,7,8-tetrahydrofolate + ATP = (6R)-5,10-methenyltetrahydrofolate + ADP + phosphate</text>
        <dbReference type="Rhea" id="RHEA:10488"/>
        <dbReference type="ChEBI" id="CHEBI:30616"/>
        <dbReference type="ChEBI" id="CHEBI:43474"/>
        <dbReference type="ChEBI" id="CHEBI:57455"/>
        <dbReference type="ChEBI" id="CHEBI:57457"/>
        <dbReference type="ChEBI" id="CHEBI:456216"/>
        <dbReference type="EC" id="6.3.3.2"/>
    </reaction>
</comment>
<keyword evidence="3" id="KW-0460">Magnesium</keyword>
<sequence>MTKEERQRQSNIITSKVLNSADYQNSRRICVYLSMDEEVSTKELLRDIFISGKSCFVPRYTQTNMEMLRLHSWQDFETLPLTKWNIRQPSEKDNREEALTSGGLDLILVPGLGFTNQGNRIGRGKGYYDRYLEKCAATSQPPVAIGLAFMEQIVSEIPSDATDITLDYIVSSN</sequence>
<keyword evidence="3" id="KW-0067">ATP-binding</keyword>
<keyword evidence="5" id="KW-1185">Reference proteome</keyword>
<dbReference type="FunFam" id="3.40.50.10420:FF:000007">
    <property type="entry name" value="5-formyltetrahydrofolate cyclo-ligase"/>
    <property type="match status" value="1"/>
</dbReference>
<dbReference type="PANTHER" id="PTHR23407:SF1">
    <property type="entry name" value="5-FORMYLTETRAHYDROFOLATE CYCLO-LIGASE"/>
    <property type="match status" value="1"/>
</dbReference>
<reference evidence="4" key="1">
    <citation type="submission" date="2021-06" db="EMBL/GenBank/DDBJ databases">
        <authorList>
            <person name="Hodson N. C."/>
            <person name="Mongue J. A."/>
            <person name="Jaron S. K."/>
        </authorList>
    </citation>
    <scope>NUCLEOTIDE SEQUENCE</scope>
</reference>
<evidence type="ECO:0000313" key="4">
    <source>
        <dbReference type="EMBL" id="CAG7817074.1"/>
    </source>
</evidence>
<dbReference type="GO" id="GO:0005524">
    <property type="term" value="F:ATP binding"/>
    <property type="evidence" value="ECO:0007669"/>
    <property type="project" value="UniProtKB-KW"/>
</dbReference>
<dbReference type="AlphaFoldDB" id="A0A8J2KPQ6"/>
<dbReference type="PANTHER" id="PTHR23407">
    <property type="entry name" value="ATPASE INHIBITOR/5-FORMYLTETRAHYDROFOLATE CYCLO-LIGASE"/>
    <property type="match status" value="1"/>
</dbReference>
<dbReference type="GO" id="GO:0009396">
    <property type="term" value="P:folic acid-containing compound biosynthetic process"/>
    <property type="evidence" value="ECO:0007669"/>
    <property type="project" value="TreeGrafter"/>
</dbReference>
<evidence type="ECO:0000313" key="5">
    <source>
        <dbReference type="Proteomes" id="UP000708208"/>
    </source>
</evidence>
<comment type="caution">
    <text evidence="4">The sequence shown here is derived from an EMBL/GenBank/DDBJ whole genome shotgun (WGS) entry which is preliminary data.</text>
</comment>
<protein>
    <recommendedName>
        <fullName evidence="2 3">5-formyltetrahydrofolate cyclo-ligase</fullName>
        <ecNumber evidence="2 3">6.3.3.2</ecNumber>
    </recommendedName>
</protein>
<accession>A0A8J2KPQ6</accession>
<evidence type="ECO:0000256" key="2">
    <source>
        <dbReference type="ARBA" id="ARBA00038966"/>
    </source>
</evidence>
<keyword evidence="3" id="KW-0479">Metal-binding</keyword>
<dbReference type="NCBIfam" id="TIGR02727">
    <property type="entry name" value="MTHFS_bact"/>
    <property type="match status" value="1"/>
</dbReference>